<accession>A0A6J7F0Q5</accession>
<gene>
    <name evidence="2" type="ORF">UFOPK3402_02016</name>
</gene>
<evidence type="ECO:0000313" key="2">
    <source>
        <dbReference type="EMBL" id="CAB4887065.1"/>
    </source>
</evidence>
<proteinExistence type="inferred from homology"/>
<sequence>MASSGGPARSRPAMRSMIGTVPRTNSGPIHSQAPQPVTACIPMPMKVRLGTMRPTAHRAFFGSRHVGCFMTRRYEPHALCARVRSSRDLRNDTAGVLSRVRAGEDIVITVNRKPVARVVPIGVERKAWLARTELLRPLWSAQADPGLRDDLARLAGETTDDLGEI</sequence>
<name>A0A6J7F0Q5_9ZZZZ</name>
<dbReference type="AlphaFoldDB" id="A0A6J7F0Q5"/>
<dbReference type="EMBL" id="CAFBLS010000340">
    <property type="protein sequence ID" value="CAB4887065.1"/>
    <property type="molecule type" value="Genomic_DNA"/>
</dbReference>
<dbReference type="NCBIfam" id="TIGR01552">
    <property type="entry name" value="phd_fam"/>
    <property type="match status" value="1"/>
</dbReference>
<dbReference type="SUPFAM" id="SSF143120">
    <property type="entry name" value="YefM-like"/>
    <property type="match status" value="1"/>
</dbReference>
<evidence type="ECO:0000256" key="1">
    <source>
        <dbReference type="ARBA" id="ARBA00009981"/>
    </source>
</evidence>
<dbReference type="InterPro" id="IPR036165">
    <property type="entry name" value="YefM-like_sf"/>
</dbReference>
<reference evidence="2" key="1">
    <citation type="submission" date="2020-05" db="EMBL/GenBank/DDBJ databases">
        <authorList>
            <person name="Chiriac C."/>
            <person name="Salcher M."/>
            <person name="Ghai R."/>
            <person name="Kavagutti S V."/>
        </authorList>
    </citation>
    <scope>NUCLEOTIDE SEQUENCE</scope>
</reference>
<organism evidence="2">
    <name type="scientific">freshwater metagenome</name>
    <dbReference type="NCBI Taxonomy" id="449393"/>
    <lineage>
        <taxon>unclassified sequences</taxon>
        <taxon>metagenomes</taxon>
        <taxon>ecological metagenomes</taxon>
    </lineage>
</organism>
<protein>
    <submittedName>
        <fullName evidence="2">Unannotated protein</fullName>
    </submittedName>
</protein>
<comment type="similarity">
    <text evidence="1">Belongs to the phD/YefM antitoxin family.</text>
</comment>